<name>A0A6N3FQF2_9FIRM</name>
<dbReference type="InterPro" id="IPR050833">
    <property type="entry name" value="Poly_Biosynth_Transport"/>
</dbReference>
<feature type="transmembrane region" description="Helical" evidence="6">
    <location>
        <begin position="359"/>
        <end position="382"/>
    </location>
</feature>
<feature type="transmembrane region" description="Helical" evidence="6">
    <location>
        <begin position="331"/>
        <end position="352"/>
    </location>
</feature>
<dbReference type="RefSeq" id="WP_156705919.1">
    <property type="nucleotide sequence ID" value="NZ_CACRUX010000102.1"/>
</dbReference>
<dbReference type="PANTHER" id="PTHR30250:SF11">
    <property type="entry name" value="O-ANTIGEN TRANSPORTER-RELATED"/>
    <property type="match status" value="1"/>
</dbReference>
<keyword evidence="5 6" id="KW-0472">Membrane</keyword>
<evidence type="ECO:0000313" key="7">
    <source>
        <dbReference type="EMBL" id="VYU53743.1"/>
    </source>
</evidence>
<evidence type="ECO:0000256" key="3">
    <source>
        <dbReference type="ARBA" id="ARBA00022692"/>
    </source>
</evidence>
<dbReference type="CDD" id="cd13128">
    <property type="entry name" value="MATE_Wzx_like"/>
    <property type="match status" value="1"/>
</dbReference>
<evidence type="ECO:0000256" key="1">
    <source>
        <dbReference type="ARBA" id="ARBA00004651"/>
    </source>
</evidence>
<evidence type="ECO:0000256" key="5">
    <source>
        <dbReference type="ARBA" id="ARBA00023136"/>
    </source>
</evidence>
<comment type="subcellular location">
    <subcellularLocation>
        <location evidence="1">Cell membrane</location>
        <topology evidence="1">Multi-pass membrane protein</topology>
    </subcellularLocation>
</comment>
<sequence>MKINKLFENIFSLVSLKGAEYILNFILLPYLVRVLGVEKFGAIAFMQGIVQYCIIIVDYGFNMTGPRDIARVIEKKQIADIFINIMTCKALLLLLTALFSFFSILIIDFMAIKFDAYLYWSVFLLALGNFIFPTWFFQGIQQMRYITIVNIIARLATVILVFLFVRNQDDYLLAALFQSSTLILAGILSYIIIVRQYSFVFIKPTFKGVIKTMNDGWHIFLSTIAINIYTTSNIVLLGIFSNDTIVGYFSAANKLIDSIKGVMFTVNQAVYPYASKKIQEGKNNFLNFIKLYGKVYIGGCLIGSISLIFLAPYVVQLLFGEGYQSSVEILQILALLPMIISISNVFGIQVLLNYGYQKIFSNILVLGAILDIILMFCIAPYWLGEGVAIIMVIVEGVITFAILGYVFKNNVLKEI</sequence>
<keyword evidence="2" id="KW-1003">Cell membrane</keyword>
<evidence type="ECO:0000256" key="6">
    <source>
        <dbReference type="SAM" id="Phobius"/>
    </source>
</evidence>
<dbReference type="PANTHER" id="PTHR30250">
    <property type="entry name" value="PST FAMILY PREDICTED COLANIC ACID TRANSPORTER"/>
    <property type="match status" value="1"/>
</dbReference>
<feature type="transmembrane region" description="Helical" evidence="6">
    <location>
        <begin position="43"/>
        <end position="61"/>
    </location>
</feature>
<keyword evidence="4 6" id="KW-1133">Transmembrane helix</keyword>
<feature type="transmembrane region" description="Helical" evidence="6">
    <location>
        <begin position="295"/>
        <end position="319"/>
    </location>
</feature>
<feature type="transmembrane region" description="Helical" evidence="6">
    <location>
        <begin position="145"/>
        <end position="165"/>
    </location>
</feature>
<dbReference type="AlphaFoldDB" id="A0A6N3FQF2"/>
<evidence type="ECO:0000256" key="4">
    <source>
        <dbReference type="ARBA" id="ARBA00022989"/>
    </source>
</evidence>
<feature type="transmembrane region" description="Helical" evidence="6">
    <location>
        <begin position="388"/>
        <end position="407"/>
    </location>
</feature>
<accession>A0A6N3FQF2</accession>
<keyword evidence="3 6" id="KW-0812">Transmembrane</keyword>
<organism evidence="7">
    <name type="scientific">Veillonella ratti</name>
    <dbReference type="NCBI Taxonomy" id="103892"/>
    <lineage>
        <taxon>Bacteria</taxon>
        <taxon>Bacillati</taxon>
        <taxon>Bacillota</taxon>
        <taxon>Negativicutes</taxon>
        <taxon>Veillonellales</taxon>
        <taxon>Veillonellaceae</taxon>
        <taxon>Veillonella</taxon>
    </lineage>
</organism>
<dbReference type="EMBL" id="CACRUX010000102">
    <property type="protein sequence ID" value="VYU53743.1"/>
    <property type="molecule type" value="Genomic_DNA"/>
</dbReference>
<gene>
    <name evidence="7" type="primary">rfbX</name>
    <name evidence="7" type="ORF">VRLFYP33_02410</name>
</gene>
<feature type="transmembrane region" description="Helical" evidence="6">
    <location>
        <begin position="21"/>
        <end position="37"/>
    </location>
</feature>
<feature type="transmembrane region" description="Helical" evidence="6">
    <location>
        <begin position="117"/>
        <end position="138"/>
    </location>
</feature>
<proteinExistence type="predicted"/>
<evidence type="ECO:0000256" key="2">
    <source>
        <dbReference type="ARBA" id="ARBA00022475"/>
    </source>
</evidence>
<dbReference type="GO" id="GO:0005886">
    <property type="term" value="C:plasma membrane"/>
    <property type="evidence" value="ECO:0007669"/>
    <property type="project" value="UniProtKB-SubCell"/>
</dbReference>
<reference evidence="7" key="1">
    <citation type="submission" date="2019-11" db="EMBL/GenBank/DDBJ databases">
        <authorList>
            <person name="Feng L."/>
        </authorList>
    </citation>
    <scope>NUCLEOTIDE SEQUENCE</scope>
    <source>
        <strain evidence="7">VrattiLFYP33</strain>
    </source>
</reference>
<dbReference type="Pfam" id="PF01943">
    <property type="entry name" value="Polysacc_synt"/>
    <property type="match status" value="1"/>
</dbReference>
<feature type="transmembrane region" description="Helical" evidence="6">
    <location>
        <begin position="171"/>
        <end position="193"/>
    </location>
</feature>
<dbReference type="InterPro" id="IPR002797">
    <property type="entry name" value="Polysacc_synth"/>
</dbReference>
<protein>
    <submittedName>
        <fullName evidence="7">O-antigen transporter</fullName>
    </submittedName>
</protein>
<feature type="transmembrane region" description="Helical" evidence="6">
    <location>
        <begin position="81"/>
        <end position="111"/>
    </location>
</feature>